<feature type="domain" description="Insertion element IS402-like" evidence="1">
    <location>
        <begin position="6"/>
        <end position="64"/>
    </location>
</feature>
<organism evidence="2 3">
    <name type="scientific">Hymenobacter montanus</name>
    <dbReference type="NCBI Taxonomy" id="2771359"/>
    <lineage>
        <taxon>Bacteria</taxon>
        <taxon>Pseudomonadati</taxon>
        <taxon>Bacteroidota</taxon>
        <taxon>Cytophagia</taxon>
        <taxon>Cytophagales</taxon>
        <taxon>Hymenobacteraceae</taxon>
        <taxon>Hymenobacter</taxon>
    </lineage>
</organism>
<dbReference type="PANTHER" id="PTHR30007">
    <property type="entry name" value="PHP DOMAIN PROTEIN"/>
    <property type="match status" value="1"/>
</dbReference>
<comment type="caution">
    <text evidence="2">The sequence shown here is derived from an EMBL/GenBank/DDBJ whole genome shotgun (WGS) entry which is preliminary data.</text>
</comment>
<name>A0A927BAR1_9BACT</name>
<dbReference type="RefSeq" id="WP_191003839.1">
    <property type="nucleotide sequence ID" value="NZ_JACXAD010000003.1"/>
</dbReference>
<dbReference type="Pfam" id="PF13340">
    <property type="entry name" value="DUF4096"/>
    <property type="match status" value="1"/>
</dbReference>
<protein>
    <submittedName>
        <fullName evidence="2">Transposase</fullName>
    </submittedName>
</protein>
<accession>A0A927BAR1</accession>
<dbReference type="EMBL" id="JACXAD010000003">
    <property type="protein sequence ID" value="MBD2767011.1"/>
    <property type="molecule type" value="Genomic_DNA"/>
</dbReference>
<evidence type="ECO:0000313" key="3">
    <source>
        <dbReference type="Proteomes" id="UP000612233"/>
    </source>
</evidence>
<evidence type="ECO:0000259" key="1">
    <source>
        <dbReference type="Pfam" id="PF13340"/>
    </source>
</evidence>
<gene>
    <name evidence="2" type="ORF">IC235_03775</name>
</gene>
<keyword evidence="3" id="KW-1185">Reference proteome</keyword>
<dbReference type="InterPro" id="IPR025161">
    <property type="entry name" value="IS402-like_dom"/>
</dbReference>
<evidence type="ECO:0000313" key="2">
    <source>
        <dbReference type="EMBL" id="MBD2767011.1"/>
    </source>
</evidence>
<dbReference type="PANTHER" id="PTHR30007:SF0">
    <property type="entry name" value="TRANSPOSASE"/>
    <property type="match status" value="1"/>
</dbReference>
<sequence>MYETDLTNFQWQVIQEIVPDTRRRKPSLRVIVNGLLYLTKSGCQWRLLPREFLPFPLVYYYFRR</sequence>
<proteinExistence type="predicted"/>
<dbReference type="AlphaFoldDB" id="A0A927BAR1"/>
<reference evidence="2" key="1">
    <citation type="submission" date="2020-09" db="EMBL/GenBank/DDBJ databases">
        <authorList>
            <person name="Kim M.K."/>
        </authorList>
    </citation>
    <scope>NUCLEOTIDE SEQUENCE</scope>
    <source>
        <strain evidence="2">BT664</strain>
    </source>
</reference>
<dbReference type="Proteomes" id="UP000612233">
    <property type="component" value="Unassembled WGS sequence"/>
</dbReference>